<dbReference type="Gene3D" id="1.10.8.60">
    <property type="match status" value="1"/>
</dbReference>
<sequence>MNTARILVIDQDMDRAERVATLLEFMDYTPRIVAEVADLDLGRARPNDWMAVIVGDVEASALVTFTSWLSTQPLHPPVLELPGHAPDAAWRAPLHRQTVWPLDFPVRRTQLQDALSKAAVKHAEAEARVGRAQSGPTGRSAAAIELNRMIDQVAPHDTTVLILGESGTGKEVAARALHDRSSRRDKPFVAVNCGAIPADLLESELFGHEKGSFTGALTQRKGRFEMAEGGTLLLDEIGDMSLPMQVKLLRVLQERCFERVGGTATIKCDVRVIAATHRDLEARIGTGQFREDLFYRLNVFPIEMRALRERIEDLPELVDAITRQLRDNGRGHVTLSDEAIATLARHRWPGNVRELSNLIERLSVLHPAGTVRAADLPARYRSAAPGEGLEDAPALQQIAQPQSAVAALVNATPVAKAAAPAPAAAVAMPAPAAPAGEAVLPAAGIDLRHHMASIELDLIRAALAQTGGVVAHAAPLLGLRRTTLVEKLRKYGIDREAEGVAVAAGF</sequence>
<evidence type="ECO:0000313" key="7">
    <source>
        <dbReference type="EMBL" id="TAA33244.1"/>
    </source>
</evidence>
<keyword evidence="4" id="KW-0238">DNA-binding</keyword>
<evidence type="ECO:0000313" key="8">
    <source>
        <dbReference type="Proteomes" id="UP000291286"/>
    </source>
</evidence>
<dbReference type="PROSITE" id="PS00688">
    <property type="entry name" value="SIGMA54_INTERACT_3"/>
    <property type="match status" value="1"/>
</dbReference>
<evidence type="ECO:0000256" key="2">
    <source>
        <dbReference type="ARBA" id="ARBA00022840"/>
    </source>
</evidence>
<dbReference type="InterPro" id="IPR002197">
    <property type="entry name" value="HTH_Fis"/>
</dbReference>
<dbReference type="SUPFAM" id="SSF52172">
    <property type="entry name" value="CheY-like"/>
    <property type="match status" value="1"/>
</dbReference>
<keyword evidence="3" id="KW-0805">Transcription regulation</keyword>
<gene>
    <name evidence="7" type="ORF">EA661_02990</name>
</gene>
<protein>
    <submittedName>
        <fullName evidence="7">Sigma-54-dependent Fis family transcriptional regulator</fullName>
    </submittedName>
</protein>
<evidence type="ECO:0000256" key="5">
    <source>
        <dbReference type="ARBA" id="ARBA00023163"/>
    </source>
</evidence>
<dbReference type="SUPFAM" id="SSF46689">
    <property type="entry name" value="Homeodomain-like"/>
    <property type="match status" value="1"/>
</dbReference>
<dbReference type="SUPFAM" id="SSF52540">
    <property type="entry name" value="P-loop containing nucleoside triphosphate hydrolases"/>
    <property type="match status" value="1"/>
</dbReference>
<dbReference type="InterPro" id="IPR025944">
    <property type="entry name" value="Sigma_54_int_dom_CS"/>
</dbReference>
<accession>A0A4Q8LPR7</accession>
<proteinExistence type="predicted"/>
<dbReference type="Pfam" id="PF00158">
    <property type="entry name" value="Sigma54_activat"/>
    <property type="match status" value="1"/>
</dbReference>
<dbReference type="SMART" id="SM00382">
    <property type="entry name" value="AAA"/>
    <property type="match status" value="1"/>
</dbReference>
<dbReference type="InterPro" id="IPR003593">
    <property type="entry name" value="AAA+_ATPase"/>
</dbReference>
<dbReference type="Pfam" id="PF06490">
    <property type="entry name" value="FleQ"/>
    <property type="match status" value="1"/>
</dbReference>
<keyword evidence="2" id="KW-0067">ATP-binding</keyword>
<dbReference type="InterPro" id="IPR002078">
    <property type="entry name" value="Sigma_54_int"/>
</dbReference>
<dbReference type="Pfam" id="PF02954">
    <property type="entry name" value="HTH_8"/>
    <property type="match status" value="1"/>
</dbReference>
<dbReference type="CDD" id="cd00009">
    <property type="entry name" value="AAA"/>
    <property type="match status" value="1"/>
</dbReference>
<dbReference type="PANTHER" id="PTHR32071:SF117">
    <property type="entry name" value="PTS-DEPENDENT DIHYDROXYACETONE KINASE OPERON REGULATORY PROTEIN-RELATED"/>
    <property type="match status" value="1"/>
</dbReference>
<dbReference type="Pfam" id="PF25601">
    <property type="entry name" value="AAA_lid_14"/>
    <property type="match status" value="1"/>
</dbReference>
<dbReference type="InterPro" id="IPR058031">
    <property type="entry name" value="AAA_lid_NorR"/>
</dbReference>
<evidence type="ECO:0000259" key="6">
    <source>
        <dbReference type="PROSITE" id="PS50045"/>
    </source>
</evidence>
<evidence type="ECO:0000256" key="1">
    <source>
        <dbReference type="ARBA" id="ARBA00022741"/>
    </source>
</evidence>
<dbReference type="Gene3D" id="1.10.10.60">
    <property type="entry name" value="Homeodomain-like"/>
    <property type="match status" value="1"/>
</dbReference>
<dbReference type="RefSeq" id="WP_130515572.1">
    <property type="nucleotide sequence ID" value="NZ_SHMA01000001.1"/>
</dbReference>
<dbReference type="Gene3D" id="3.40.50.2300">
    <property type="match status" value="1"/>
</dbReference>
<dbReference type="PRINTS" id="PR01590">
    <property type="entry name" value="HTHFIS"/>
</dbReference>
<dbReference type="GO" id="GO:0005524">
    <property type="term" value="F:ATP binding"/>
    <property type="evidence" value="ECO:0007669"/>
    <property type="project" value="UniProtKB-KW"/>
</dbReference>
<dbReference type="InterPro" id="IPR011006">
    <property type="entry name" value="CheY-like_superfamily"/>
</dbReference>
<dbReference type="PANTHER" id="PTHR32071">
    <property type="entry name" value="TRANSCRIPTIONAL REGULATORY PROTEIN"/>
    <property type="match status" value="1"/>
</dbReference>
<dbReference type="PROSITE" id="PS50045">
    <property type="entry name" value="SIGMA54_INTERACT_4"/>
    <property type="match status" value="1"/>
</dbReference>
<evidence type="ECO:0000256" key="4">
    <source>
        <dbReference type="ARBA" id="ARBA00023125"/>
    </source>
</evidence>
<dbReference type="InterPro" id="IPR010518">
    <property type="entry name" value="FleQ"/>
</dbReference>
<dbReference type="FunFam" id="3.40.50.300:FF:000006">
    <property type="entry name" value="DNA-binding transcriptional regulator NtrC"/>
    <property type="match status" value="1"/>
</dbReference>
<name>A0A4Q8LPR7_9GAMM</name>
<dbReference type="InterPro" id="IPR025943">
    <property type="entry name" value="Sigma_54_int_dom_ATP-bd_2"/>
</dbReference>
<dbReference type="InterPro" id="IPR009057">
    <property type="entry name" value="Homeodomain-like_sf"/>
</dbReference>
<dbReference type="EMBL" id="SHMB01000001">
    <property type="protein sequence ID" value="TAA33244.1"/>
    <property type="molecule type" value="Genomic_DNA"/>
</dbReference>
<comment type="caution">
    <text evidence="7">The sequence shown here is derived from an EMBL/GenBank/DDBJ whole genome shotgun (WGS) entry which is preliminary data.</text>
</comment>
<dbReference type="GO" id="GO:0006355">
    <property type="term" value="P:regulation of DNA-templated transcription"/>
    <property type="evidence" value="ECO:0007669"/>
    <property type="project" value="InterPro"/>
</dbReference>
<dbReference type="PROSITE" id="PS00676">
    <property type="entry name" value="SIGMA54_INTERACT_2"/>
    <property type="match status" value="1"/>
</dbReference>
<dbReference type="GO" id="GO:0043565">
    <property type="term" value="F:sequence-specific DNA binding"/>
    <property type="evidence" value="ECO:0007669"/>
    <property type="project" value="InterPro"/>
</dbReference>
<dbReference type="Proteomes" id="UP000291286">
    <property type="component" value="Unassembled WGS sequence"/>
</dbReference>
<dbReference type="Gene3D" id="3.40.50.300">
    <property type="entry name" value="P-loop containing nucleotide triphosphate hydrolases"/>
    <property type="match status" value="1"/>
</dbReference>
<evidence type="ECO:0000256" key="3">
    <source>
        <dbReference type="ARBA" id="ARBA00023015"/>
    </source>
</evidence>
<reference evidence="7 8" key="1">
    <citation type="submission" date="2019-02" db="EMBL/GenBank/DDBJ databases">
        <title>WGS of Pseudoxanthomonas species novum from clinical isolates.</title>
        <authorList>
            <person name="Bernier A.-M."/>
            <person name="Bernard K."/>
            <person name="Vachon A."/>
        </authorList>
    </citation>
    <scope>NUCLEOTIDE SEQUENCE [LARGE SCALE GENOMIC DNA]</scope>
    <source>
        <strain evidence="7 8">NML171202</strain>
    </source>
</reference>
<keyword evidence="5" id="KW-0804">Transcription</keyword>
<organism evidence="7 8">
    <name type="scientific">Pseudoxanthomonas winnipegensis</name>
    <dbReference type="NCBI Taxonomy" id="2480810"/>
    <lineage>
        <taxon>Bacteria</taxon>
        <taxon>Pseudomonadati</taxon>
        <taxon>Pseudomonadota</taxon>
        <taxon>Gammaproteobacteria</taxon>
        <taxon>Lysobacterales</taxon>
        <taxon>Lysobacteraceae</taxon>
        <taxon>Pseudoxanthomonas</taxon>
    </lineage>
</organism>
<dbReference type="AlphaFoldDB" id="A0A4Q8LPR7"/>
<dbReference type="InterPro" id="IPR027417">
    <property type="entry name" value="P-loop_NTPase"/>
</dbReference>
<feature type="domain" description="Sigma-54 factor interaction" evidence="6">
    <location>
        <begin position="136"/>
        <end position="364"/>
    </location>
</feature>
<keyword evidence="1" id="KW-0547">Nucleotide-binding</keyword>